<dbReference type="Pfam" id="PF13618">
    <property type="entry name" value="Gluconate_2-dh3"/>
    <property type="match status" value="1"/>
</dbReference>
<dbReference type="eggNOG" id="ENOG50309X8">
    <property type="taxonomic scope" value="Bacteria"/>
</dbReference>
<organism evidence="2 3">
    <name type="scientific">Cesiribacter andamanensis AMV16</name>
    <dbReference type="NCBI Taxonomy" id="1279009"/>
    <lineage>
        <taxon>Bacteria</taxon>
        <taxon>Pseudomonadati</taxon>
        <taxon>Bacteroidota</taxon>
        <taxon>Cytophagia</taxon>
        <taxon>Cytophagales</taxon>
        <taxon>Cesiribacteraceae</taxon>
        <taxon>Cesiribacter</taxon>
    </lineage>
</organism>
<dbReference type="InterPro" id="IPR027056">
    <property type="entry name" value="Gluconate_2DH_su3"/>
</dbReference>
<dbReference type="STRING" id="1279009.ADICEAN_03995"/>
<dbReference type="EMBL" id="AODQ01000172">
    <property type="protein sequence ID" value="EMR00883.1"/>
    <property type="molecule type" value="Genomic_DNA"/>
</dbReference>
<proteinExistence type="predicted"/>
<protein>
    <recommendedName>
        <fullName evidence="4">Gluconate 2-dehydrogenase subunit 3</fullName>
    </recommendedName>
</protein>
<evidence type="ECO:0000256" key="1">
    <source>
        <dbReference type="SAM" id="MobiDB-lite"/>
    </source>
</evidence>
<accession>M7MWU1</accession>
<evidence type="ECO:0000313" key="2">
    <source>
        <dbReference type="EMBL" id="EMR00883.1"/>
    </source>
</evidence>
<comment type="caution">
    <text evidence="2">The sequence shown here is derived from an EMBL/GenBank/DDBJ whole genome shotgun (WGS) entry which is preliminary data.</text>
</comment>
<gene>
    <name evidence="2" type="ORF">ADICEAN_03995</name>
</gene>
<name>M7MWU1_9BACT</name>
<reference evidence="2 3" key="1">
    <citation type="journal article" date="2013" name="Genome Announc.">
        <title>Draft Genome Sequence of Cesiribacter andamanensis Strain AMV16T, Isolated from a Soil Sample from a Mud Volcano in the Andaman Islands, India.</title>
        <authorList>
            <person name="Shivaji S."/>
            <person name="Ara S."/>
            <person name="Begum Z."/>
            <person name="Srinivas T.N."/>
            <person name="Singh A."/>
            <person name="Kumar Pinnaka A."/>
        </authorList>
    </citation>
    <scope>NUCLEOTIDE SEQUENCE [LARGE SCALE GENOMIC DNA]</scope>
    <source>
        <strain evidence="2 3">AMV16</strain>
    </source>
</reference>
<dbReference type="OrthoDB" id="6385145at2"/>
<dbReference type="RefSeq" id="WP_009197370.1">
    <property type="nucleotide sequence ID" value="NZ_AODQ01000172.1"/>
</dbReference>
<evidence type="ECO:0008006" key="4">
    <source>
        <dbReference type="Google" id="ProtNLM"/>
    </source>
</evidence>
<keyword evidence="3" id="KW-1185">Reference proteome</keyword>
<feature type="region of interest" description="Disordered" evidence="1">
    <location>
        <begin position="143"/>
        <end position="163"/>
    </location>
</feature>
<dbReference type="AlphaFoldDB" id="M7MWU1"/>
<sequence>MKRRNALKTLTLAVGGLMLLPACDRWTKDSLPAVPPFLSAREEEVLSAFIDTLIPATKIPAEGTPDAGTPAALLRGARELDVPHFVARMLQDCYEPALQDSVRLGLGVLDEQAQRQFSTPFASASAQERQQLMGAMEGGTLLPARTEDKAGPSNEPENPDAADQAEAAELQGVYALLKGLSIRGYLSSEWVMRTHSDYHPLPGHYSGCVPVSDTTPLR</sequence>
<evidence type="ECO:0000313" key="3">
    <source>
        <dbReference type="Proteomes" id="UP000011910"/>
    </source>
</evidence>
<dbReference type="Proteomes" id="UP000011910">
    <property type="component" value="Unassembled WGS sequence"/>
</dbReference>